<dbReference type="InterPro" id="IPR006797">
    <property type="entry name" value="PRELI/MSF1_dom"/>
</dbReference>
<feature type="domain" description="PRELI/MSF1" evidence="1">
    <location>
        <begin position="1"/>
        <end position="172"/>
    </location>
</feature>
<reference evidence="2 3" key="1">
    <citation type="submission" date="2020-07" db="EMBL/GenBank/DDBJ databases">
        <title>The yeast mating-type switching endonuclease HO is a domesticated member of an unorthodox homing genetic element family.</title>
        <authorList>
            <person name="Coughlan A.Y."/>
            <person name="Lombardi L."/>
            <person name="Braun-Galleani S."/>
            <person name="Martos A.R."/>
            <person name="Galeote V."/>
            <person name="Bigey F."/>
            <person name="Dequin S."/>
            <person name="Byrne K.P."/>
            <person name="Wolfe K.H."/>
        </authorList>
    </citation>
    <scope>NUCLEOTIDE SEQUENCE [LARGE SCALE GENOMIC DNA]</scope>
    <source>
        <strain evidence="2 3">NRRL Y-6702</strain>
    </source>
</reference>
<sequence>MVLWHKNRHVFESDFATVSLAFFNRYPNPYSNHVLSIDTLSRDLGDDGKLRTTRLIKKSGKLPRWVKPFLSAVSDSWIIEISIVDPETMHMQTYTKNLDHTKIIQVEEYTTYMADKQLGNTIVKSDVKFSSGFQMGVKNKIEHWSRSKFDENIKMSRLGMTFVMKQLEERGEKGRLFI</sequence>
<dbReference type="PROSITE" id="PS50904">
    <property type="entry name" value="PRELI_MSF1"/>
    <property type="match status" value="1"/>
</dbReference>
<dbReference type="GeneID" id="59235082"/>
<dbReference type="Pfam" id="PF04707">
    <property type="entry name" value="PRELI"/>
    <property type="match status" value="1"/>
</dbReference>
<dbReference type="Proteomes" id="UP000509704">
    <property type="component" value="Chromosome 2"/>
</dbReference>
<dbReference type="EMBL" id="CP058605">
    <property type="protein sequence ID" value="QLG71421.1"/>
    <property type="molecule type" value="Genomic_DNA"/>
</dbReference>
<dbReference type="OrthoDB" id="341300at2759"/>
<accession>A0A7H9AYN9</accession>
<dbReference type="InterPro" id="IPR037365">
    <property type="entry name" value="Slowmo/Ups"/>
</dbReference>
<dbReference type="RefSeq" id="XP_037143149.1">
    <property type="nucleotide sequence ID" value="XM_037287254.1"/>
</dbReference>
<dbReference type="PANTHER" id="PTHR11158">
    <property type="entry name" value="MSF1/PX19 RELATED"/>
    <property type="match status" value="1"/>
</dbReference>
<keyword evidence="3" id="KW-1185">Reference proteome</keyword>
<name>A0A7H9AYN9_ZYGMR</name>
<proteinExistence type="predicted"/>
<dbReference type="AlphaFoldDB" id="A0A7H9AYN9"/>
<dbReference type="KEGG" id="zmk:HG535_0B04630"/>
<dbReference type="GO" id="GO:0005758">
    <property type="term" value="C:mitochondrial intermembrane space"/>
    <property type="evidence" value="ECO:0007669"/>
    <property type="project" value="InterPro"/>
</dbReference>
<evidence type="ECO:0000313" key="2">
    <source>
        <dbReference type="EMBL" id="QLG71421.1"/>
    </source>
</evidence>
<evidence type="ECO:0000259" key="1">
    <source>
        <dbReference type="PROSITE" id="PS50904"/>
    </source>
</evidence>
<protein>
    <recommendedName>
        <fullName evidence="1">PRELI/MSF1 domain-containing protein</fullName>
    </recommendedName>
</protein>
<organism evidence="2 3">
    <name type="scientific">Zygotorulaspora mrakii</name>
    <name type="common">Zygosaccharomyces mrakii</name>
    <dbReference type="NCBI Taxonomy" id="42260"/>
    <lineage>
        <taxon>Eukaryota</taxon>
        <taxon>Fungi</taxon>
        <taxon>Dikarya</taxon>
        <taxon>Ascomycota</taxon>
        <taxon>Saccharomycotina</taxon>
        <taxon>Saccharomycetes</taxon>
        <taxon>Saccharomycetales</taxon>
        <taxon>Saccharomycetaceae</taxon>
        <taxon>Zygotorulaspora</taxon>
    </lineage>
</organism>
<gene>
    <name evidence="2" type="ORF">HG535_0B04630</name>
</gene>
<evidence type="ECO:0000313" key="3">
    <source>
        <dbReference type="Proteomes" id="UP000509704"/>
    </source>
</evidence>